<name>A0A5D4XV90_9GAMM</name>
<gene>
    <name evidence="4" type="ORF">FZO89_12170</name>
</gene>
<keyword evidence="1 4" id="KW-0808">Transferase</keyword>
<protein>
    <submittedName>
        <fullName evidence="4">GNAT family N-acetyltransferase</fullName>
    </submittedName>
</protein>
<dbReference type="NCBIfam" id="NF040501">
    <property type="entry name" value="resist_ArsN2"/>
    <property type="match status" value="1"/>
</dbReference>
<dbReference type="AlphaFoldDB" id="A0A5D4XV90"/>
<dbReference type="PROSITE" id="PS51186">
    <property type="entry name" value="GNAT"/>
    <property type="match status" value="1"/>
</dbReference>
<dbReference type="InterPro" id="IPR016181">
    <property type="entry name" value="Acyl_CoA_acyltransferase"/>
</dbReference>
<comment type="caution">
    <text evidence="4">The sequence shown here is derived from an EMBL/GenBank/DDBJ whole genome shotgun (WGS) entry which is preliminary data.</text>
</comment>
<dbReference type="SUPFAM" id="SSF55729">
    <property type="entry name" value="Acyl-CoA N-acyltransferases (Nat)"/>
    <property type="match status" value="1"/>
</dbReference>
<evidence type="ECO:0000313" key="4">
    <source>
        <dbReference type="EMBL" id="TYT26952.1"/>
    </source>
</evidence>
<dbReference type="Gene3D" id="3.40.630.30">
    <property type="match status" value="1"/>
</dbReference>
<keyword evidence="5" id="KW-1185">Reference proteome</keyword>
<evidence type="ECO:0000259" key="3">
    <source>
        <dbReference type="PROSITE" id="PS51186"/>
    </source>
</evidence>
<proteinExistence type="predicted"/>
<evidence type="ECO:0000256" key="2">
    <source>
        <dbReference type="ARBA" id="ARBA00023315"/>
    </source>
</evidence>
<organism evidence="4 5">
    <name type="scientific">Luteimonas viscosa</name>
    <dbReference type="NCBI Taxonomy" id="1132694"/>
    <lineage>
        <taxon>Bacteria</taxon>
        <taxon>Pseudomonadati</taxon>
        <taxon>Pseudomonadota</taxon>
        <taxon>Gammaproteobacteria</taxon>
        <taxon>Lysobacterales</taxon>
        <taxon>Lysobacteraceae</taxon>
        <taxon>Luteimonas</taxon>
    </lineage>
</organism>
<evidence type="ECO:0000313" key="5">
    <source>
        <dbReference type="Proteomes" id="UP000324973"/>
    </source>
</evidence>
<dbReference type="GO" id="GO:0016747">
    <property type="term" value="F:acyltransferase activity, transferring groups other than amino-acyl groups"/>
    <property type="evidence" value="ECO:0007669"/>
    <property type="project" value="InterPro"/>
</dbReference>
<keyword evidence="2" id="KW-0012">Acyltransferase</keyword>
<dbReference type="InterPro" id="IPR050832">
    <property type="entry name" value="Bact_Acetyltransf"/>
</dbReference>
<sequence length="155" mass="16037">MRVRPVFPIHDIDYDASVARLLRDAALPTTDLPHSRVRFLGAVDGSRLLGCVALEDCGDDALLRSLAVAPSARGAGLGAALLAAAEDFASAQGRADLYLLTTDAAAFFTARGYASAVRAEAPPGIAATAQFSGLCPASSHFMRKRLPAGDASPGR</sequence>
<dbReference type="Proteomes" id="UP000324973">
    <property type="component" value="Unassembled WGS sequence"/>
</dbReference>
<dbReference type="EMBL" id="VTFT01000001">
    <property type="protein sequence ID" value="TYT26952.1"/>
    <property type="molecule type" value="Genomic_DNA"/>
</dbReference>
<dbReference type="InterPro" id="IPR000182">
    <property type="entry name" value="GNAT_dom"/>
</dbReference>
<feature type="domain" description="N-acetyltransferase" evidence="3">
    <location>
        <begin position="1"/>
        <end position="147"/>
    </location>
</feature>
<dbReference type="PANTHER" id="PTHR43877">
    <property type="entry name" value="AMINOALKYLPHOSPHONATE N-ACETYLTRANSFERASE-RELATED-RELATED"/>
    <property type="match status" value="1"/>
</dbReference>
<dbReference type="Pfam" id="PF13508">
    <property type="entry name" value="Acetyltransf_7"/>
    <property type="match status" value="1"/>
</dbReference>
<reference evidence="4 5" key="1">
    <citation type="submission" date="2019-08" db="EMBL/GenBank/DDBJ databases">
        <title>Luteimonas viscosus sp. nov., isolated from soil of a sunflower field.</title>
        <authorList>
            <person name="Jianli Z."/>
            <person name="Ying Z."/>
        </authorList>
    </citation>
    <scope>NUCLEOTIDE SEQUENCE [LARGE SCALE GENOMIC DNA]</scope>
    <source>
        <strain evidence="4 5">XBU10</strain>
    </source>
</reference>
<dbReference type="OrthoDB" id="5197788at2"/>
<evidence type="ECO:0000256" key="1">
    <source>
        <dbReference type="ARBA" id="ARBA00022679"/>
    </source>
</evidence>
<accession>A0A5D4XV90</accession>